<evidence type="ECO:0000313" key="2">
    <source>
        <dbReference type="Proteomes" id="UP001519460"/>
    </source>
</evidence>
<dbReference type="AlphaFoldDB" id="A0ABD0JA28"/>
<comment type="caution">
    <text evidence="1">The sequence shown here is derived from an EMBL/GenBank/DDBJ whole genome shotgun (WGS) entry which is preliminary data.</text>
</comment>
<gene>
    <name evidence="1" type="ORF">BaRGS_00036995</name>
</gene>
<sequence length="149" mass="16309">MQGVSLARFLDRSTHLVTSDHPIHLAKTVSNLSCYRGSTLNPVGRSTPRSPAGCATLAERSPELDSLNLFVQKYITICQTVPVNFVLAQAERALNASRKTEDIARHCLVESGMLVTRKQEVTSDDPDAAVARVLELDLARDLCVSRLYG</sequence>
<proteinExistence type="predicted"/>
<dbReference type="Proteomes" id="UP001519460">
    <property type="component" value="Unassembled WGS sequence"/>
</dbReference>
<accession>A0ABD0JA28</accession>
<organism evidence="1 2">
    <name type="scientific">Batillaria attramentaria</name>
    <dbReference type="NCBI Taxonomy" id="370345"/>
    <lineage>
        <taxon>Eukaryota</taxon>
        <taxon>Metazoa</taxon>
        <taxon>Spiralia</taxon>
        <taxon>Lophotrochozoa</taxon>
        <taxon>Mollusca</taxon>
        <taxon>Gastropoda</taxon>
        <taxon>Caenogastropoda</taxon>
        <taxon>Sorbeoconcha</taxon>
        <taxon>Cerithioidea</taxon>
        <taxon>Batillariidae</taxon>
        <taxon>Batillaria</taxon>
    </lineage>
</organism>
<keyword evidence="2" id="KW-1185">Reference proteome</keyword>
<dbReference type="EMBL" id="JACVVK020000540">
    <property type="protein sequence ID" value="KAK7467758.1"/>
    <property type="molecule type" value="Genomic_DNA"/>
</dbReference>
<evidence type="ECO:0000313" key="1">
    <source>
        <dbReference type="EMBL" id="KAK7467758.1"/>
    </source>
</evidence>
<protein>
    <submittedName>
        <fullName evidence="1">Uncharacterized protein</fullName>
    </submittedName>
</protein>
<name>A0ABD0JA28_9CAEN</name>
<reference evidence="1 2" key="1">
    <citation type="journal article" date="2023" name="Sci. Data">
        <title>Genome assembly of the Korean intertidal mud-creeper Batillaria attramentaria.</title>
        <authorList>
            <person name="Patra A.K."/>
            <person name="Ho P.T."/>
            <person name="Jun S."/>
            <person name="Lee S.J."/>
            <person name="Kim Y."/>
            <person name="Won Y.J."/>
        </authorList>
    </citation>
    <scope>NUCLEOTIDE SEQUENCE [LARGE SCALE GENOMIC DNA]</scope>
    <source>
        <strain evidence="1">Wonlab-2016</strain>
    </source>
</reference>